<name>A0A6N4SSW1_CYTH3</name>
<evidence type="ECO:0000256" key="5">
    <source>
        <dbReference type="ARBA" id="ARBA00023326"/>
    </source>
</evidence>
<evidence type="ECO:0000313" key="9">
    <source>
        <dbReference type="Proteomes" id="UP000001822"/>
    </source>
</evidence>
<dbReference type="OrthoDB" id="9808897at2"/>
<dbReference type="PANTHER" id="PTHR22298">
    <property type="entry name" value="ENDO-1,4-BETA-GLUCANASE"/>
    <property type="match status" value="1"/>
</dbReference>
<dbReference type="InterPro" id="IPR014756">
    <property type="entry name" value="Ig_E-set"/>
</dbReference>
<proteinExistence type="inferred from homology"/>
<evidence type="ECO:0000256" key="3">
    <source>
        <dbReference type="ARBA" id="ARBA00023277"/>
    </source>
</evidence>
<dbReference type="SUPFAM" id="SSF48208">
    <property type="entry name" value="Six-hairpin glycosidases"/>
    <property type="match status" value="1"/>
</dbReference>
<keyword evidence="4" id="KW-0326">Glycosidase</keyword>
<dbReference type="Proteomes" id="UP000001822">
    <property type="component" value="Chromosome"/>
</dbReference>
<dbReference type="CDD" id="cd02850">
    <property type="entry name" value="E_set_Cellulase_N"/>
    <property type="match status" value="1"/>
</dbReference>
<dbReference type="InterPro" id="IPR004197">
    <property type="entry name" value="Cellulase_Ig-like"/>
</dbReference>
<sequence>MKQLISVFLFFFIQTYVIQAEIYPRYNLAGYASKANKSCIILSDENLKEQKWIIKTPSNTVVLEGVFSTSISGTSSHTPKPFNYELEFSSLKKEGIYTISIGTYNDFSIQIKNNPTDFLVREMVSFLNKQRSGVPVAPANKTGHSGDVKCRIYEKKTAANTSWHAAATERYADMSGGWYDAGDYLKFTQTIAYTTYFLLRSYEEYPVNTHTAADRKALMDEAIWGLTYLLKTMPDDSTFIIQVGNADDHKQGTRMPYDDALNGSRHAYSDFSPTQMGLTSAALALAATIFESDASFKIKANQYRNKAIQIYKKALAANKTPAWFEEGWEKFYNDVTAEDNMELAAIELYRLTQDELYLNEAKGNASKTGAAYWVSWGSLNMTAHLRLFQYAPQTVQPYLTADLNTFNGIANKKGNVWRLPHAYTWASLYSFMGVGSSAMMYAKVTGTQDIYGRMGTDVLNYTLGQNNWGTAFVMTEKIPGSIKHIYSQMYTLHPELSAAGAIAEGPGDKKTHDELLNYFNIPKTNPYEAFNTNAVVFYDYNTDFQCMETTIGGMADGIYFFTLINKFYAK</sequence>
<reference evidence="8 9" key="1">
    <citation type="journal article" date="2007" name="Appl. Environ. Microbiol.">
        <title>Genome sequence of the cellulolytic gliding bacterium Cytophaga hutchinsonii.</title>
        <authorList>
            <person name="Xie G."/>
            <person name="Bruce D.C."/>
            <person name="Challacombe J.F."/>
            <person name="Chertkov O."/>
            <person name="Detter J.C."/>
            <person name="Gilna P."/>
            <person name="Han C.S."/>
            <person name="Lucas S."/>
            <person name="Misra M."/>
            <person name="Myers G.L."/>
            <person name="Richardson P."/>
            <person name="Tapia R."/>
            <person name="Thayer N."/>
            <person name="Thompson L.S."/>
            <person name="Brettin T.S."/>
            <person name="Henrissat B."/>
            <person name="Wilson D.B."/>
            <person name="McBride M.J."/>
        </authorList>
    </citation>
    <scope>NUCLEOTIDE SEQUENCE [LARGE SCALE GENOMIC DNA]</scope>
    <source>
        <strain evidence="9">ATCC 33406 / DSM 1761 / CIP 103989 / NBRC 15051 / NCIMB 9469 / D465</strain>
    </source>
</reference>
<dbReference type="Gene3D" id="2.60.40.10">
    <property type="entry name" value="Immunoglobulins"/>
    <property type="match status" value="1"/>
</dbReference>
<dbReference type="AlphaFoldDB" id="A0A6N4SSW1"/>
<keyword evidence="5" id="KW-0624">Polysaccharide degradation</keyword>
<feature type="domain" description="Glycoside hydrolase family 9" evidence="6">
    <location>
        <begin position="121"/>
        <end position="555"/>
    </location>
</feature>
<gene>
    <name evidence="8" type="ordered locus">CHU_2235</name>
</gene>
<feature type="domain" description="Cellulase Ig-like" evidence="7">
    <location>
        <begin position="27"/>
        <end position="103"/>
    </location>
</feature>
<dbReference type="InterPro" id="IPR013783">
    <property type="entry name" value="Ig-like_fold"/>
</dbReference>
<comment type="similarity">
    <text evidence="1">Belongs to the glycosyl hydrolase 9 (cellulase E) family.</text>
</comment>
<keyword evidence="9" id="KW-1185">Reference proteome</keyword>
<protein>
    <submittedName>
        <fullName evidence="8">Endoglucanase-related protein, glycoside hydrolase family 9 protein</fullName>
    </submittedName>
</protein>
<accession>A0A6N4SSW1</accession>
<dbReference type="RefSeq" id="WP_011585615.1">
    <property type="nucleotide sequence ID" value="NC_008255.1"/>
</dbReference>
<evidence type="ECO:0000313" key="8">
    <source>
        <dbReference type="EMBL" id="ABG59498.1"/>
    </source>
</evidence>
<dbReference type="InterPro" id="IPR012341">
    <property type="entry name" value="6hp_glycosidase-like_sf"/>
</dbReference>
<dbReference type="Gene3D" id="1.50.10.10">
    <property type="match status" value="1"/>
</dbReference>
<keyword evidence="3" id="KW-0119">Carbohydrate metabolism</keyword>
<dbReference type="SUPFAM" id="SSF81296">
    <property type="entry name" value="E set domains"/>
    <property type="match status" value="1"/>
</dbReference>
<dbReference type="InterPro" id="IPR008928">
    <property type="entry name" value="6-hairpin_glycosidase_sf"/>
</dbReference>
<evidence type="ECO:0000259" key="6">
    <source>
        <dbReference type="Pfam" id="PF00759"/>
    </source>
</evidence>
<evidence type="ECO:0000256" key="1">
    <source>
        <dbReference type="ARBA" id="ARBA00007072"/>
    </source>
</evidence>
<dbReference type="Pfam" id="PF00759">
    <property type="entry name" value="Glyco_hydro_9"/>
    <property type="match status" value="1"/>
</dbReference>
<dbReference type="EMBL" id="CP000383">
    <property type="protein sequence ID" value="ABG59498.1"/>
    <property type="molecule type" value="Genomic_DNA"/>
</dbReference>
<keyword evidence="2 8" id="KW-0378">Hydrolase</keyword>
<dbReference type="GO" id="GO:0008810">
    <property type="term" value="F:cellulase activity"/>
    <property type="evidence" value="ECO:0007669"/>
    <property type="project" value="InterPro"/>
</dbReference>
<organism evidence="8 9">
    <name type="scientific">Cytophaga hutchinsonii (strain ATCC 33406 / DSM 1761 / CIP 103989 / NBRC 15051 / NCIMB 9469 / D465)</name>
    <dbReference type="NCBI Taxonomy" id="269798"/>
    <lineage>
        <taxon>Bacteria</taxon>
        <taxon>Pseudomonadati</taxon>
        <taxon>Bacteroidota</taxon>
        <taxon>Cytophagia</taxon>
        <taxon>Cytophagales</taxon>
        <taxon>Cytophagaceae</taxon>
        <taxon>Cytophaga</taxon>
    </lineage>
</organism>
<evidence type="ECO:0000256" key="4">
    <source>
        <dbReference type="ARBA" id="ARBA00023295"/>
    </source>
</evidence>
<dbReference type="InterPro" id="IPR001701">
    <property type="entry name" value="Glyco_hydro_9"/>
</dbReference>
<evidence type="ECO:0000256" key="2">
    <source>
        <dbReference type="ARBA" id="ARBA00022801"/>
    </source>
</evidence>
<dbReference type="KEGG" id="chu:CHU_2235"/>
<dbReference type="GO" id="GO:0000272">
    <property type="term" value="P:polysaccharide catabolic process"/>
    <property type="evidence" value="ECO:0007669"/>
    <property type="project" value="UniProtKB-KW"/>
</dbReference>
<dbReference type="Pfam" id="PF02927">
    <property type="entry name" value="CelD_N"/>
    <property type="match status" value="1"/>
</dbReference>
<evidence type="ECO:0000259" key="7">
    <source>
        <dbReference type="Pfam" id="PF02927"/>
    </source>
</evidence>